<dbReference type="InterPro" id="IPR038063">
    <property type="entry name" value="Transpep_catalytic_dom"/>
</dbReference>
<feature type="active site" description="Proton donor/acceptor" evidence="6">
    <location>
        <position position="496"/>
    </location>
</feature>
<dbReference type="Pfam" id="PF12229">
    <property type="entry name" value="PG_binding_4"/>
    <property type="match status" value="1"/>
</dbReference>
<keyword evidence="8" id="KW-0812">Transmembrane</keyword>
<dbReference type="PANTHER" id="PTHR30582:SF2">
    <property type="entry name" value="L,D-TRANSPEPTIDASE YCIB-RELATED"/>
    <property type="match status" value="1"/>
</dbReference>
<proteinExistence type="predicted"/>
<dbReference type="GO" id="GO:0008360">
    <property type="term" value="P:regulation of cell shape"/>
    <property type="evidence" value="ECO:0007669"/>
    <property type="project" value="UniProtKB-UniRule"/>
</dbReference>
<sequence>MTTREWLDSHADDDHDEQHGMTSSYTDESTVVMEPVQQVTAADDLAAFEEDPQAAHSGAGEHVARKSHGSRVGLIAGLIVFAVLIVLFTGYCIGASWYFKDKVAPGVSFGSTRVLAMDKNELQQTVKQAVQQAKVTVTNKQGESVQASLSDLGVSTDIDATVQQLLNAKKDHWYEVVNPFAKQNIDVQGEVDQLALTQYLSKNLIDDSQRVVNASVAYNNDAAKFEVVPSRDGEAPVINNVLTAIKQVQTDPAVHDTVAMKTKNEPAAIDDQTAQQTADAANARLANELKISNGENKTFTIPAQTVASWIHVTGNIQEKKLDIAYDTDAVKQYLADTLPKELNQDAVTEKNVVDTSGKVLFVDVKGVKGVKVGSVDQTATDVINALEQGQPAEIKAAVQTEDFKTESRTVRYDVPDGDPHMVVNLSEQKAYAYKGTTLVKTFNISSGTLQHPSDNGTFFVYLKYESQRMRGGVGADAYDIPGVPWVTYYNDGESFHGAPWNLYGVDHGIPGSHGCAGMYPEDAHWVYDFLPMGSMVQVIGSTPTSAVRPA</sequence>
<reference evidence="10" key="2">
    <citation type="submission" date="2020-09" db="EMBL/GenBank/DDBJ databases">
        <authorList>
            <person name="Sun Q."/>
            <person name="Sedlacek I."/>
        </authorList>
    </citation>
    <scope>NUCLEOTIDE SEQUENCE</scope>
    <source>
        <strain evidence="10">CCM 8606</strain>
    </source>
</reference>
<dbReference type="PROSITE" id="PS52029">
    <property type="entry name" value="LD_TPASE"/>
    <property type="match status" value="1"/>
</dbReference>
<feature type="region of interest" description="Disordered" evidence="7">
    <location>
        <begin position="1"/>
        <end position="27"/>
    </location>
</feature>
<feature type="domain" description="L,D-TPase catalytic" evidence="9">
    <location>
        <begin position="419"/>
        <end position="539"/>
    </location>
</feature>
<dbReference type="AlphaFoldDB" id="A0A8J3AIN4"/>
<evidence type="ECO:0000256" key="3">
    <source>
        <dbReference type="ARBA" id="ARBA00022960"/>
    </source>
</evidence>
<dbReference type="InterPro" id="IPR005490">
    <property type="entry name" value="LD_TPept_cat_dom"/>
</dbReference>
<dbReference type="CDD" id="cd16913">
    <property type="entry name" value="YkuD_like"/>
    <property type="match status" value="1"/>
</dbReference>
<dbReference type="Pfam" id="PF03734">
    <property type="entry name" value="YkuD"/>
    <property type="match status" value="1"/>
</dbReference>
<keyword evidence="2" id="KW-0808">Transferase</keyword>
<reference evidence="10" key="1">
    <citation type="journal article" date="2014" name="Int. J. Syst. Evol. Microbiol.">
        <title>Complete genome sequence of Corynebacterium casei LMG S-19264T (=DSM 44701T), isolated from a smear-ripened cheese.</title>
        <authorList>
            <consortium name="US DOE Joint Genome Institute (JGI-PGF)"/>
            <person name="Walter F."/>
            <person name="Albersmeier A."/>
            <person name="Kalinowski J."/>
            <person name="Ruckert C."/>
        </authorList>
    </citation>
    <scope>NUCLEOTIDE SEQUENCE</scope>
    <source>
        <strain evidence="10">CCM 8606</strain>
    </source>
</reference>
<dbReference type="EMBL" id="BMDH01000002">
    <property type="protein sequence ID" value="GGI14153.1"/>
    <property type="molecule type" value="Genomic_DNA"/>
</dbReference>
<feature type="compositionally biased region" description="Basic and acidic residues" evidence="7">
    <location>
        <begin position="1"/>
        <end position="19"/>
    </location>
</feature>
<evidence type="ECO:0000256" key="6">
    <source>
        <dbReference type="PROSITE-ProRule" id="PRU01373"/>
    </source>
</evidence>
<comment type="pathway">
    <text evidence="1 6">Cell wall biogenesis; peptidoglycan biosynthesis.</text>
</comment>
<comment type="caution">
    <text evidence="10">The sequence shown here is derived from an EMBL/GenBank/DDBJ whole genome shotgun (WGS) entry which is preliminary data.</text>
</comment>
<dbReference type="InterPro" id="IPR022029">
    <property type="entry name" value="YoaR-like_PG-bd"/>
</dbReference>
<keyword evidence="8" id="KW-0472">Membrane</keyword>
<evidence type="ECO:0000256" key="1">
    <source>
        <dbReference type="ARBA" id="ARBA00004752"/>
    </source>
</evidence>
<feature type="transmembrane region" description="Helical" evidence="8">
    <location>
        <begin position="74"/>
        <end position="99"/>
    </location>
</feature>
<dbReference type="GO" id="GO:0071972">
    <property type="term" value="F:peptidoglycan L,D-transpeptidase activity"/>
    <property type="evidence" value="ECO:0007669"/>
    <property type="project" value="TreeGrafter"/>
</dbReference>
<dbReference type="Proteomes" id="UP000619536">
    <property type="component" value="Unassembled WGS sequence"/>
</dbReference>
<dbReference type="PANTHER" id="PTHR30582">
    <property type="entry name" value="L,D-TRANSPEPTIDASE"/>
    <property type="match status" value="1"/>
</dbReference>
<keyword evidence="5 6" id="KW-0961">Cell wall biogenesis/degradation</keyword>
<dbReference type="SUPFAM" id="SSF141523">
    <property type="entry name" value="L,D-transpeptidase catalytic domain-like"/>
    <property type="match status" value="1"/>
</dbReference>
<feature type="active site" description="Nucleophile" evidence="6">
    <location>
        <position position="515"/>
    </location>
</feature>
<protein>
    <submittedName>
        <fullName evidence="10">Peptidoglycan-binding protein</fullName>
    </submittedName>
</protein>
<dbReference type="InterPro" id="IPR050979">
    <property type="entry name" value="LD-transpeptidase"/>
</dbReference>
<organism evidence="10 11">
    <name type="scientific">Galliscardovia ingluviei</name>
    <dbReference type="NCBI Taxonomy" id="1769422"/>
    <lineage>
        <taxon>Bacteria</taxon>
        <taxon>Bacillati</taxon>
        <taxon>Actinomycetota</taxon>
        <taxon>Actinomycetes</taxon>
        <taxon>Bifidobacteriales</taxon>
        <taxon>Bifidobacteriaceae</taxon>
        <taxon>Galliscardovia</taxon>
    </lineage>
</organism>
<dbReference type="Gene3D" id="2.40.440.10">
    <property type="entry name" value="L,D-transpeptidase catalytic domain-like"/>
    <property type="match status" value="1"/>
</dbReference>
<dbReference type="RefSeq" id="WP_188355120.1">
    <property type="nucleotide sequence ID" value="NZ_BMDH01000002.1"/>
</dbReference>
<keyword evidence="11" id="KW-1185">Reference proteome</keyword>
<evidence type="ECO:0000313" key="11">
    <source>
        <dbReference type="Proteomes" id="UP000619536"/>
    </source>
</evidence>
<accession>A0A8J3AIN4</accession>
<keyword evidence="3 6" id="KW-0133">Cell shape</keyword>
<keyword evidence="4 6" id="KW-0573">Peptidoglycan synthesis</keyword>
<dbReference type="GO" id="GO:0071555">
    <property type="term" value="P:cell wall organization"/>
    <property type="evidence" value="ECO:0007669"/>
    <property type="project" value="UniProtKB-UniRule"/>
</dbReference>
<evidence type="ECO:0000313" key="10">
    <source>
        <dbReference type="EMBL" id="GGI14153.1"/>
    </source>
</evidence>
<dbReference type="GO" id="GO:0016740">
    <property type="term" value="F:transferase activity"/>
    <property type="evidence" value="ECO:0007669"/>
    <property type="project" value="UniProtKB-KW"/>
</dbReference>
<dbReference type="GO" id="GO:0018104">
    <property type="term" value="P:peptidoglycan-protein cross-linking"/>
    <property type="evidence" value="ECO:0007669"/>
    <property type="project" value="TreeGrafter"/>
</dbReference>
<dbReference type="UniPathway" id="UPA00219"/>
<evidence type="ECO:0000259" key="9">
    <source>
        <dbReference type="PROSITE" id="PS52029"/>
    </source>
</evidence>
<evidence type="ECO:0000256" key="7">
    <source>
        <dbReference type="SAM" id="MobiDB-lite"/>
    </source>
</evidence>
<name>A0A8J3AIN4_9BIFI</name>
<evidence type="ECO:0000256" key="8">
    <source>
        <dbReference type="SAM" id="Phobius"/>
    </source>
</evidence>
<keyword evidence="8" id="KW-1133">Transmembrane helix</keyword>
<evidence type="ECO:0000256" key="4">
    <source>
        <dbReference type="ARBA" id="ARBA00022984"/>
    </source>
</evidence>
<evidence type="ECO:0000256" key="2">
    <source>
        <dbReference type="ARBA" id="ARBA00022679"/>
    </source>
</evidence>
<gene>
    <name evidence="10" type="ORF">GCM10007377_09510</name>
</gene>
<evidence type="ECO:0000256" key="5">
    <source>
        <dbReference type="ARBA" id="ARBA00023316"/>
    </source>
</evidence>
<dbReference type="GO" id="GO:0005576">
    <property type="term" value="C:extracellular region"/>
    <property type="evidence" value="ECO:0007669"/>
    <property type="project" value="TreeGrafter"/>
</dbReference>